<dbReference type="CDD" id="cd07957">
    <property type="entry name" value="Anticodon_Ia_Met"/>
    <property type="match status" value="1"/>
</dbReference>
<dbReference type="PRINTS" id="PR01041">
    <property type="entry name" value="TRNASYNTHMET"/>
</dbReference>
<dbReference type="PANTHER" id="PTHR45765:SF1">
    <property type="entry name" value="METHIONINE--TRNA LIGASE, CYTOPLASMIC"/>
    <property type="match status" value="1"/>
</dbReference>
<feature type="binding site" evidence="16">
    <location>
        <position position="143"/>
    </location>
    <ligand>
        <name>Zn(2+)</name>
        <dbReference type="ChEBI" id="CHEBI:29105"/>
    </ligand>
</feature>
<dbReference type="InterPro" id="IPR014758">
    <property type="entry name" value="Met-tRNA_synth"/>
</dbReference>
<dbReference type="InterPro" id="IPR002547">
    <property type="entry name" value="tRNA-bd_dom"/>
</dbReference>
<comment type="function">
    <text evidence="1 16">Is required not only for elongation of protein synthesis but also for the initiation of all mRNA translation through initiator tRNA(fMet) aminoacylation.</text>
</comment>
<dbReference type="Gene3D" id="3.40.50.620">
    <property type="entry name" value="HUPs"/>
    <property type="match status" value="1"/>
</dbReference>
<comment type="subunit">
    <text evidence="4 16">Homodimer.</text>
</comment>
<dbReference type="GO" id="GO:0005829">
    <property type="term" value="C:cytosol"/>
    <property type="evidence" value="ECO:0007669"/>
    <property type="project" value="TreeGrafter"/>
</dbReference>
<dbReference type="RefSeq" id="WP_094815656.1">
    <property type="nucleotide sequence ID" value="NZ_NEVU01000003.1"/>
</dbReference>
<comment type="similarity">
    <text evidence="3 16">Belongs to the class-I aminoacyl-tRNA synthetase family. MetG type 1 subfamily.</text>
</comment>
<dbReference type="GO" id="GO:0004825">
    <property type="term" value="F:methionine-tRNA ligase activity"/>
    <property type="evidence" value="ECO:0007669"/>
    <property type="project" value="UniProtKB-UniRule"/>
</dbReference>
<dbReference type="InterPro" id="IPR001412">
    <property type="entry name" value="aa-tRNA-synth_I_CS"/>
</dbReference>
<dbReference type="Proteomes" id="UP000216429">
    <property type="component" value="Unassembled WGS sequence"/>
</dbReference>
<evidence type="ECO:0000256" key="1">
    <source>
        <dbReference type="ARBA" id="ARBA00003314"/>
    </source>
</evidence>
<dbReference type="SUPFAM" id="SSF52374">
    <property type="entry name" value="Nucleotidylyl transferase"/>
    <property type="match status" value="1"/>
</dbReference>
<evidence type="ECO:0000256" key="14">
    <source>
        <dbReference type="ARBA" id="ARBA00023146"/>
    </source>
</evidence>
<name>A0A261VDT8_9BORD</name>
<comment type="caution">
    <text evidence="18">The sequence shown here is derived from an EMBL/GenBank/DDBJ whole genome shotgun (WGS) entry which is preliminary data.</text>
</comment>
<evidence type="ECO:0000256" key="7">
    <source>
        <dbReference type="ARBA" id="ARBA00022598"/>
    </source>
</evidence>
<keyword evidence="5 16" id="KW-0963">Cytoplasm</keyword>
<dbReference type="Gene3D" id="1.10.730.10">
    <property type="entry name" value="Isoleucyl-tRNA Synthetase, Domain 1"/>
    <property type="match status" value="1"/>
</dbReference>
<comment type="subcellular location">
    <subcellularLocation>
        <location evidence="2 16">Cytoplasm</location>
    </subcellularLocation>
</comment>
<protein>
    <recommendedName>
        <fullName evidence="16">Methionine--tRNA ligase</fullName>
        <ecNumber evidence="16">6.1.1.10</ecNumber>
    </recommendedName>
    <alternativeName>
        <fullName evidence="16">Methionyl-tRNA synthetase</fullName>
        <shortName evidence="16">MetRS</shortName>
    </alternativeName>
</protein>
<evidence type="ECO:0000256" key="8">
    <source>
        <dbReference type="ARBA" id="ARBA00022723"/>
    </source>
</evidence>
<dbReference type="GO" id="GO:0006431">
    <property type="term" value="P:methionyl-tRNA aminoacylation"/>
    <property type="evidence" value="ECO:0007669"/>
    <property type="project" value="UniProtKB-UniRule"/>
</dbReference>
<dbReference type="FunFam" id="2.20.28.20:FF:000001">
    <property type="entry name" value="Methionine--tRNA ligase"/>
    <property type="match status" value="1"/>
</dbReference>
<evidence type="ECO:0000256" key="5">
    <source>
        <dbReference type="ARBA" id="ARBA00022490"/>
    </source>
</evidence>
<keyword evidence="8 16" id="KW-0479">Metal-binding</keyword>
<dbReference type="NCBIfam" id="TIGR00398">
    <property type="entry name" value="metG"/>
    <property type="match status" value="1"/>
</dbReference>
<dbReference type="GO" id="GO:0000049">
    <property type="term" value="F:tRNA binding"/>
    <property type="evidence" value="ECO:0007669"/>
    <property type="project" value="UniProtKB-UniRule"/>
</dbReference>
<dbReference type="InterPro" id="IPR012340">
    <property type="entry name" value="NA-bd_OB-fold"/>
</dbReference>
<dbReference type="InterPro" id="IPR033911">
    <property type="entry name" value="MetRS_core"/>
</dbReference>
<dbReference type="InterPro" id="IPR023458">
    <property type="entry name" value="Met-tRNA_ligase_1"/>
</dbReference>
<reference evidence="19" key="1">
    <citation type="submission" date="2017-05" db="EMBL/GenBank/DDBJ databases">
        <title>Complete and WGS of Bordetella genogroups.</title>
        <authorList>
            <person name="Spilker T."/>
            <person name="Lipuma J."/>
        </authorList>
    </citation>
    <scope>NUCLEOTIDE SEQUENCE [LARGE SCALE GENOMIC DNA]</scope>
    <source>
        <strain evidence="19">AU6712</strain>
    </source>
</reference>
<evidence type="ECO:0000256" key="12">
    <source>
        <dbReference type="ARBA" id="ARBA00022884"/>
    </source>
</evidence>
<dbReference type="GO" id="GO:0005524">
    <property type="term" value="F:ATP binding"/>
    <property type="evidence" value="ECO:0007669"/>
    <property type="project" value="UniProtKB-UniRule"/>
</dbReference>
<comment type="cofactor">
    <cofactor evidence="16">
        <name>Zn(2+)</name>
        <dbReference type="ChEBI" id="CHEBI:29105"/>
    </cofactor>
    <text evidence="16">Binds 1 zinc ion per subunit.</text>
</comment>
<dbReference type="AlphaFoldDB" id="A0A261VDT8"/>
<dbReference type="InterPro" id="IPR015413">
    <property type="entry name" value="Methionyl/Leucyl_tRNA_Synth"/>
</dbReference>
<dbReference type="SUPFAM" id="SSF57770">
    <property type="entry name" value="Methionyl-tRNA synthetase (MetRS), Zn-domain"/>
    <property type="match status" value="1"/>
</dbReference>
<gene>
    <name evidence="16 18" type="primary">metG</name>
    <name evidence="18" type="ORF">CAL22_18310</name>
</gene>
<evidence type="ECO:0000313" key="19">
    <source>
        <dbReference type="Proteomes" id="UP000216429"/>
    </source>
</evidence>
<feature type="binding site" evidence="16">
    <location>
        <position position="159"/>
    </location>
    <ligand>
        <name>Zn(2+)</name>
        <dbReference type="ChEBI" id="CHEBI:29105"/>
    </ligand>
</feature>
<dbReference type="EMBL" id="NEVU01000003">
    <property type="protein sequence ID" value="OZI71750.1"/>
    <property type="molecule type" value="Genomic_DNA"/>
</dbReference>
<dbReference type="SUPFAM" id="SSF50249">
    <property type="entry name" value="Nucleic acid-binding proteins"/>
    <property type="match status" value="1"/>
</dbReference>
<dbReference type="PANTHER" id="PTHR45765">
    <property type="entry name" value="METHIONINE--TRNA LIGASE"/>
    <property type="match status" value="1"/>
</dbReference>
<organism evidence="18 19">
    <name type="scientific">Bordetella genomosp. 12</name>
    <dbReference type="NCBI Taxonomy" id="463035"/>
    <lineage>
        <taxon>Bacteria</taxon>
        <taxon>Pseudomonadati</taxon>
        <taxon>Pseudomonadota</taxon>
        <taxon>Betaproteobacteria</taxon>
        <taxon>Burkholderiales</taxon>
        <taxon>Alcaligenaceae</taxon>
        <taxon>Bordetella</taxon>
    </lineage>
</organism>
<evidence type="ECO:0000256" key="9">
    <source>
        <dbReference type="ARBA" id="ARBA00022741"/>
    </source>
</evidence>
<sequence>MSRTLFVTTALPYANGSFHIGHIMEYIQADIWVRSMRMAGHTVHFVGADDAHGAPIMLKAEKEGISPQQLVARYAAERPRYLDGFHVRFDHWHTTDSAENVALSHEIYGALKAAGLIETRSIEQFFDPVKGMFLADRYIKGECPRCHAKDQYGDSCEVCGAVYAPTELIQPYSALTGATPVLKRSDHFFFKLSDPRCVEFLQQWTTGSNRNGNRHLQSEVQAKTREWLGTDDGQAKLGDWDISRDAPYFGIEIPDAPGKYFYVWLDAPVGYLASLKSYCAKTSMDFDALLDPAGPTEQVHFIGKDIIYFHALFWPAMLKFAGRKTPDALNVHGFITVSGEKMSKSRGTGISPLRYLDVGMDAEWLRYYMAAKLNARVEDMDFNPDDFIARVNSDLVGKYVNIASRAANFITRYFDGRLAYLGDTAALSAEFAQQAESIRAALESREYNRAIREIMAYADGINQAFDAAQPWVLAKNFAEADEARRAQLQDVCSRALAGFKALSVMLAPVLPALAARVARELFGAQRDFVWTDAAELPTQVAPFKHLMQRVDPKMLDALFEAPEPQAEPAATPGGEALADTISIDDFAKVDLRIARIVNCEEVEGSTKLLRLTLDAGEGRHRNVFSGIKSAYAPQDLIGKLTVLVANLAPRKMKFGVSEGMVLAASHADDKVDAGIYVLEPWPGAQPGMRIH</sequence>
<dbReference type="Pfam" id="PF01588">
    <property type="entry name" value="tRNA_bind"/>
    <property type="match status" value="1"/>
</dbReference>
<dbReference type="InterPro" id="IPR041872">
    <property type="entry name" value="Anticodon_Met"/>
</dbReference>
<dbReference type="GO" id="GO:0046872">
    <property type="term" value="F:metal ion binding"/>
    <property type="evidence" value="ECO:0007669"/>
    <property type="project" value="UniProtKB-KW"/>
</dbReference>
<accession>A0A261VDT8</accession>
<dbReference type="CDD" id="cd02800">
    <property type="entry name" value="tRNA_bind_EcMetRS_like"/>
    <property type="match status" value="1"/>
</dbReference>
<feature type="short sequence motif" description="'KMSKS' region" evidence="16">
    <location>
        <begin position="341"/>
        <end position="345"/>
    </location>
</feature>
<evidence type="ECO:0000256" key="10">
    <source>
        <dbReference type="ARBA" id="ARBA00022833"/>
    </source>
</evidence>
<dbReference type="NCBIfam" id="TIGR00399">
    <property type="entry name" value="metG_C_term"/>
    <property type="match status" value="1"/>
</dbReference>
<keyword evidence="14 16" id="KW-0030">Aminoacyl-tRNA synthetase</keyword>
<dbReference type="OrthoDB" id="9810191at2"/>
<feature type="binding site" evidence="16">
    <location>
        <position position="146"/>
    </location>
    <ligand>
        <name>Zn(2+)</name>
        <dbReference type="ChEBI" id="CHEBI:29105"/>
    </ligand>
</feature>
<keyword evidence="7 16" id="KW-0436">Ligase</keyword>
<feature type="domain" description="TRNA-binding" evidence="17">
    <location>
        <begin position="585"/>
        <end position="691"/>
    </location>
</feature>
<evidence type="ECO:0000256" key="3">
    <source>
        <dbReference type="ARBA" id="ARBA00008258"/>
    </source>
</evidence>
<evidence type="ECO:0000256" key="15">
    <source>
        <dbReference type="ARBA" id="ARBA00047364"/>
    </source>
</evidence>
<evidence type="ECO:0000256" key="6">
    <source>
        <dbReference type="ARBA" id="ARBA00022555"/>
    </source>
</evidence>
<dbReference type="InterPro" id="IPR009080">
    <property type="entry name" value="tRNAsynth_Ia_anticodon-bd"/>
</dbReference>
<dbReference type="Gene3D" id="2.20.28.20">
    <property type="entry name" value="Methionyl-tRNA synthetase, Zn-domain"/>
    <property type="match status" value="1"/>
</dbReference>
<evidence type="ECO:0000256" key="16">
    <source>
        <dbReference type="HAMAP-Rule" id="MF_00098"/>
    </source>
</evidence>
<evidence type="ECO:0000256" key="13">
    <source>
        <dbReference type="ARBA" id="ARBA00022917"/>
    </source>
</evidence>
<keyword evidence="12 16" id="KW-0694">RNA-binding</keyword>
<dbReference type="Gene3D" id="2.40.50.140">
    <property type="entry name" value="Nucleic acid-binding proteins"/>
    <property type="match status" value="1"/>
</dbReference>
<feature type="binding site" evidence="16">
    <location>
        <position position="156"/>
    </location>
    <ligand>
        <name>Zn(2+)</name>
        <dbReference type="ChEBI" id="CHEBI:29105"/>
    </ligand>
</feature>
<dbReference type="Pfam" id="PF09334">
    <property type="entry name" value="tRNA-synt_1g"/>
    <property type="match status" value="1"/>
</dbReference>
<keyword evidence="13 16" id="KW-0648">Protein biosynthesis</keyword>
<keyword evidence="9 16" id="KW-0547">Nucleotide-binding</keyword>
<dbReference type="PROSITE" id="PS50886">
    <property type="entry name" value="TRBD"/>
    <property type="match status" value="1"/>
</dbReference>
<dbReference type="EC" id="6.1.1.10" evidence="16"/>
<dbReference type="PROSITE" id="PS00178">
    <property type="entry name" value="AA_TRNA_LIGASE_I"/>
    <property type="match status" value="1"/>
</dbReference>
<dbReference type="InterPro" id="IPR004495">
    <property type="entry name" value="Met-tRNA-synth_bsu_C"/>
</dbReference>
<dbReference type="SUPFAM" id="SSF47323">
    <property type="entry name" value="Anticodon-binding domain of a subclass of class I aminoacyl-tRNA synthetases"/>
    <property type="match status" value="1"/>
</dbReference>
<evidence type="ECO:0000259" key="17">
    <source>
        <dbReference type="PROSITE" id="PS50886"/>
    </source>
</evidence>
<keyword evidence="19" id="KW-1185">Reference proteome</keyword>
<dbReference type="InterPro" id="IPR014729">
    <property type="entry name" value="Rossmann-like_a/b/a_fold"/>
</dbReference>
<keyword evidence="6 16" id="KW-0820">tRNA-binding</keyword>
<dbReference type="NCBIfam" id="NF001100">
    <property type="entry name" value="PRK00133.1"/>
    <property type="match status" value="1"/>
</dbReference>
<evidence type="ECO:0000256" key="4">
    <source>
        <dbReference type="ARBA" id="ARBA00011738"/>
    </source>
</evidence>
<proteinExistence type="inferred from homology"/>
<keyword evidence="11 16" id="KW-0067">ATP-binding</keyword>
<feature type="binding site" evidence="16">
    <location>
        <position position="344"/>
    </location>
    <ligand>
        <name>ATP</name>
        <dbReference type="ChEBI" id="CHEBI:30616"/>
    </ligand>
</feature>
<evidence type="ECO:0000256" key="2">
    <source>
        <dbReference type="ARBA" id="ARBA00004496"/>
    </source>
</evidence>
<keyword evidence="10 16" id="KW-0862">Zinc</keyword>
<dbReference type="InterPro" id="IPR029038">
    <property type="entry name" value="MetRS_Zn"/>
</dbReference>
<feature type="short sequence motif" description="'HIGH' region" evidence="16">
    <location>
        <begin position="12"/>
        <end position="22"/>
    </location>
</feature>
<dbReference type="FunFam" id="2.40.50.140:FF:000042">
    <property type="entry name" value="Methionine--tRNA ligase"/>
    <property type="match status" value="1"/>
</dbReference>
<evidence type="ECO:0000256" key="11">
    <source>
        <dbReference type="ARBA" id="ARBA00022840"/>
    </source>
</evidence>
<dbReference type="HAMAP" id="MF_00098">
    <property type="entry name" value="Met_tRNA_synth_type1"/>
    <property type="match status" value="1"/>
</dbReference>
<comment type="catalytic activity">
    <reaction evidence="15 16">
        <text>tRNA(Met) + L-methionine + ATP = L-methionyl-tRNA(Met) + AMP + diphosphate</text>
        <dbReference type="Rhea" id="RHEA:13481"/>
        <dbReference type="Rhea" id="RHEA-COMP:9667"/>
        <dbReference type="Rhea" id="RHEA-COMP:9698"/>
        <dbReference type="ChEBI" id="CHEBI:30616"/>
        <dbReference type="ChEBI" id="CHEBI:33019"/>
        <dbReference type="ChEBI" id="CHEBI:57844"/>
        <dbReference type="ChEBI" id="CHEBI:78442"/>
        <dbReference type="ChEBI" id="CHEBI:78530"/>
        <dbReference type="ChEBI" id="CHEBI:456215"/>
        <dbReference type="EC" id="6.1.1.10"/>
    </reaction>
</comment>
<evidence type="ECO:0000313" key="18">
    <source>
        <dbReference type="EMBL" id="OZI71750.1"/>
    </source>
</evidence>